<accession>A0ABW1TU46</accession>
<sequence length="92" mass="9807">MNTLKSIAESLRKGRKDSSDVDLASKTGLTRQSVSRALSGDHNFTVTTLLAIAEANGQEVVLVPRDVARALSGSNQPPGQSVATMTDELRRL</sequence>
<feature type="compositionally biased region" description="Polar residues" evidence="1">
    <location>
        <begin position="72"/>
        <end position="84"/>
    </location>
</feature>
<feature type="region of interest" description="Disordered" evidence="1">
    <location>
        <begin position="1"/>
        <end position="24"/>
    </location>
</feature>
<dbReference type="PROSITE" id="PS50943">
    <property type="entry name" value="HTH_CROC1"/>
    <property type="match status" value="1"/>
</dbReference>
<dbReference type="EMBL" id="JBHSRS010000016">
    <property type="protein sequence ID" value="MFC6281134.1"/>
    <property type="molecule type" value="Genomic_DNA"/>
</dbReference>
<evidence type="ECO:0000256" key="1">
    <source>
        <dbReference type="SAM" id="MobiDB-lite"/>
    </source>
</evidence>
<evidence type="ECO:0000313" key="4">
    <source>
        <dbReference type="Proteomes" id="UP001596270"/>
    </source>
</evidence>
<reference evidence="4" key="1">
    <citation type="journal article" date="2019" name="Int. J. Syst. Evol. Microbiol.">
        <title>The Global Catalogue of Microorganisms (GCM) 10K type strain sequencing project: providing services to taxonomists for standard genome sequencing and annotation.</title>
        <authorList>
            <consortium name="The Broad Institute Genomics Platform"/>
            <consortium name="The Broad Institute Genome Sequencing Center for Infectious Disease"/>
            <person name="Wu L."/>
            <person name="Ma J."/>
        </authorList>
    </citation>
    <scope>NUCLEOTIDE SEQUENCE [LARGE SCALE GENOMIC DNA]</scope>
    <source>
        <strain evidence="4">CCUG 39402</strain>
    </source>
</reference>
<organism evidence="3 4">
    <name type="scientific">Polaromonas aquatica</name>
    <dbReference type="NCBI Taxonomy" id="332657"/>
    <lineage>
        <taxon>Bacteria</taxon>
        <taxon>Pseudomonadati</taxon>
        <taxon>Pseudomonadota</taxon>
        <taxon>Betaproteobacteria</taxon>
        <taxon>Burkholderiales</taxon>
        <taxon>Comamonadaceae</taxon>
        <taxon>Polaromonas</taxon>
    </lineage>
</organism>
<name>A0ABW1TU46_9BURK</name>
<dbReference type="Pfam" id="PF01381">
    <property type="entry name" value="HTH_3"/>
    <property type="match status" value="1"/>
</dbReference>
<dbReference type="CDD" id="cd00093">
    <property type="entry name" value="HTH_XRE"/>
    <property type="match status" value="1"/>
</dbReference>
<comment type="caution">
    <text evidence="3">The sequence shown here is derived from an EMBL/GenBank/DDBJ whole genome shotgun (WGS) entry which is preliminary data.</text>
</comment>
<dbReference type="RefSeq" id="WP_371437461.1">
    <property type="nucleotide sequence ID" value="NZ_JBHSRS010000016.1"/>
</dbReference>
<protein>
    <submittedName>
        <fullName evidence="3">Helix-turn-helix domain-containing protein</fullName>
    </submittedName>
</protein>
<evidence type="ECO:0000259" key="2">
    <source>
        <dbReference type="PROSITE" id="PS50943"/>
    </source>
</evidence>
<feature type="domain" description="HTH cro/C1-type" evidence="2">
    <location>
        <begin position="22"/>
        <end position="63"/>
    </location>
</feature>
<gene>
    <name evidence="3" type="ORF">ACFQND_07835</name>
</gene>
<feature type="compositionally biased region" description="Basic and acidic residues" evidence="1">
    <location>
        <begin position="10"/>
        <end position="19"/>
    </location>
</feature>
<evidence type="ECO:0000313" key="3">
    <source>
        <dbReference type="EMBL" id="MFC6281134.1"/>
    </source>
</evidence>
<dbReference type="SUPFAM" id="SSF47413">
    <property type="entry name" value="lambda repressor-like DNA-binding domains"/>
    <property type="match status" value="1"/>
</dbReference>
<feature type="region of interest" description="Disordered" evidence="1">
    <location>
        <begin position="70"/>
        <end position="92"/>
    </location>
</feature>
<dbReference type="InterPro" id="IPR001387">
    <property type="entry name" value="Cro/C1-type_HTH"/>
</dbReference>
<dbReference type="Proteomes" id="UP001596270">
    <property type="component" value="Unassembled WGS sequence"/>
</dbReference>
<dbReference type="Gene3D" id="1.10.260.40">
    <property type="entry name" value="lambda repressor-like DNA-binding domains"/>
    <property type="match status" value="1"/>
</dbReference>
<dbReference type="InterPro" id="IPR010982">
    <property type="entry name" value="Lambda_DNA-bd_dom_sf"/>
</dbReference>
<keyword evidence="4" id="KW-1185">Reference proteome</keyword>
<proteinExistence type="predicted"/>